<dbReference type="PANTHER" id="PTHR37318">
    <property type="entry name" value="BSL7504 PROTEIN"/>
    <property type="match status" value="1"/>
</dbReference>
<dbReference type="PANTHER" id="PTHR37318:SF1">
    <property type="entry name" value="BSL7504 PROTEIN"/>
    <property type="match status" value="1"/>
</dbReference>
<dbReference type="InterPro" id="IPR036388">
    <property type="entry name" value="WH-like_DNA-bd_sf"/>
</dbReference>
<keyword evidence="2" id="KW-0238">DNA-binding</keyword>
<evidence type="ECO:0000259" key="1">
    <source>
        <dbReference type="Pfam" id="PF13601"/>
    </source>
</evidence>
<gene>
    <name evidence="2" type="ORF">HNR23_004838</name>
</gene>
<dbReference type="EMBL" id="JACHDS010000001">
    <property type="protein sequence ID" value="MBB6174778.1"/>
    <property type="molecule type" value="Genomic_DNA"/>
</dbReference>
<dbReference type="RefSeq" id="WP_184079020.1">
    <property type="nucleotide sequence ID" value="NZ_JACHDS010000001.1"/>
</dbReference>
<dbReference type="Gene3D" id="1.10.10.10">
    <property type="entry name" value="Winged helix-like DNA-binding domain superfamily/Winged helix DNA-binding domain"/>
    <property type="match status" value="1"/>
</dbReference>
<sequence>MSHPRHELDQVVHSPVRFSIMAALSPLDRAEFRMLRDTVEVSDSALSQHLTTLEQADYIIVTKAQKGRRTTTWVSLTPTGREAFRHHLQTLNRIAQQPAAGDAE</sequence>
<dbReference type="SUPFAM" id="SSF46785">
    <property type="entry name" value="Winged helix' DNA-binding domain"/>
    <property type="match status" value="1"/>
</dbReference>
<comment type="caution">
    <text evidence="2">The sequence shown here is derived from an EMBL/GenBank/DDBJ whole genome shotgun (WGS) entry which is preliminary data.</text>
</comment>
<feature type="domain" description="Winged helix DNA-binding" evidence="1">
    <location>
        <begin position="16"/>
        <end position="94"/>
    </location>
</feature>
<dbReference type="AlphaFoldDB" id="A0A7W9YMA6"/>
<name>A0A7W9YMA6_9ACTN</name>
<reference evidence="2 3" key="1">
    <citation type="submission" date="2020-08" db="EMBL/GenBank/DDBJ databases">
        <title>Sequencing the genomes of 1000 actinobacteria strains.</title>
        <authorList>
            <person name="Klenk H.-P."/>
        </authorList>
    </citation>
    <scope>NUCLEOTIDE SEQUENCE [LARGE SCALE GENOMIC DNA]</scope>
    <source>
        <strain evidence="2 3">DSM 46659</strain>
    </source>
</reference>
<dbReference type="Pfam" id="PF13601">
    <property type="entry name" value="HTH_34"/>
    <property type="match status" value="1"/>
</dbReference>
<evidence type="ECO:0000313" key="2">
    <source>
        <dbReference type="EMBL" id="MBB6174778.1"/>
    </source>
</evidence>
<dbReference type="InterPro" id="IPR027395">
    <property type="entry name" value="WH_DNA-bd_dom"/>
</dbReference>
<organism evidence="2 3">
    <name type="scientific">Nocardiopsis mwathae</name>
    <dbReference type="NCBI Taxonomy" id="1472723"/>
    <lineage>
        <taxon>Bacteria</taxon>
        <taxon>Bacillati</taxon>
        <taxon>Actinomycetota</taxon>
        <taxon>Actinomycetes</taxon>
        <taxon>Streptosporangiales</taxon>
        <taxon>Nocardiopsidaceae</taxon>
        <taxon>Nocardiopsis</taxon>
    </lineage>
</organism>
<dbReference type="GO" id="GO:0003677">
    <property type="term" value="F:DNA binding"/>
    <property type="evidence" value="ECO:0007669"/>
    <property type="project" value="UniProtKB-KW"/>
</dbReference>
<dbReference type="InterPro" id="IPR036390">
    <property type="entry name" value="WH_DNA-bd_sf"/>
</dbReference>
<accession>A0A7W9YMA6</accession>
<dbReference type="Proteomes" id="UP000546642">
    <property type="component" value="Unassembled WGS sequence"/>
</dbReference>
<protein>
    <submittedName>
        <fullName evidence="2">DNA-binding MarR family transcriptional regulator</fullName>
    </submittedName>
</protein>
<keyword evidence="3" id="KW-1185">Reference proteome</keyword>
<evidence type="ECO:0000313" key="3">
    <source>
        <dbReference type="Proteomes" id="UP000546642"/>
    </source>
</evidence>
<proteinExistence type="predicted"/>